<organism evidence="11 12">
    <name type="scientific">Barnesiella intestinihominis YIT 11860</name>
    <dbReference type="NCBI Taxonomy" id="742726"/>
    <lineage>
        <taxon>Bacteria</taxon>
        <taxon>Pseudomonadati</taxon>
        <taxon>Bacteroidota</taxon>
        <taxon>Bacteroidia</taxon>
        <taxon>Bacteroidales</taxon>
        <taxon>Barnesiellaceae</taxon>
        <taxon>Barnesiella</taxon>
    </lineage>
</organism>
<dbReference type="STRING" id="742726.HMPREF9448_02368"/>
<dbReference type="HOGENOM" id="CLU_025255_4_1_10"/>
<feature type="transmembrane region" description="Helical" evidence="10">
    <location>
        <begin position="393"/>
        <end position="415"/>
    </location>
</feature>
<feature type="transmembrane region" description="Helical" evidence="10">
    <location>
        <begin position="37"/>
        <end position="55"/>
    </location>
</feature>
<gene>
    <name evidence="11" type="ORF">HMPREF9448_02368</name>
</gene>
<keyword evidence="8 9" id="KW-0012">Acyltransferase</keyword>
<evidence type="ECO:0000256" key="1">
    <source>
        <dbReference type="ARBA" id="ARBA00004651"/>
    </source>
</evidence>
<keyword evidence="3 9" id="KW-1003">Cell membrane</keyword>
<comment type="similarity">
    <text evidence="2 9">Belongs to the membrane-bound acyltransferase family.</text>
</comment>
<accession>K0WXL7</accession>
<evidence type="ECO:0000256" key="7">
    <source>
        <dbReference type="ARBA" id="ARBA00023136"/>
    </source>
</evidence>
<proteinExistence type="inferred from homology"/>
<dbReference type="InterPro" id="IPR028362">
    <property type="entry name" value="AlgI"/>
</dbReference>
<dbReference type="OrthoDB" id="9805788at2"/>
<feature type="transmembrane region" description="Helical" evidence="10">
    <location>
        <begin position="67"/>
        <end position="93"/>
    </location>
</feature>
<dbReference type="PIRSF" id="PIRSF500217">
    <property type="entry name" value="AlgI"/>
    <property type="match status" value="1"/>
</dbReference>
<dbReference type="Proteomes" id="UP000006044">
    <property type="component" value="Unassembled WGS sequence"/>
</dbReference>
<dbReference type="Pfam" id="PF03062">
    <property type="entry name" value="MBOAT"/>
    <property type="match status" value="1"/>
</dbReference>
<comment type="subcellular location">
    <subcellularLocation>
        <location evidence="1">Cell membrane</location>
        <topology evidence="1">Multi-pass membrane protein</topology>
    </subcellularLocation>
</comment>
<dbReference type="InterPro" id="IPR051085">
    <property type="entry name" value="MB_O-acyltransferase"/>
</dbReference>
<evidence type="ECO:0000256" key="9">
    <source>
        <dbReference type="PIRNR" id="PIRNR016636"/>
    </source>
</evidence>
<evidence type="ECO:0000313" key="12">
    <source>
        <dbReference type="Proteomes" id="UP000006044"/>
    </source>
</evidence>
<dbReference type="PANTHER" id="PTHR13285">
    <property type="entry name" value="ACYLTRANSFERASE"/>
    <property type="match status" value="1"/>
</dbReference>
<name>K0WXL7_9BACT</name>
<evidence type="ECO:0000256" key="5">
    <source>
        <dbReference type="ARBA" id="ARBA00022692"/>
    </source>
</evidence>
<reference evidence="11 12" key="1">
    <citation type="submission" date="2012-08" db="EMBL/GenBank/DDBJ databases">
        <title>The Genome Sequence of Barnesiella intestinihominis YIT 11860.</title>
        <authorList>
            <consortium name="The Broad Institute Genome Sequencing Platform"/>
            <person name="Earl A."/>
            <person name="Ward D."/>
            <person name="Feldgarden M."/>
            <person name="Gevers D."/>
            <person name="Morotomi M."/>
            <person name="Walker B."/>
            <person name="Young S.K."/>
            <person name="Zeng Q."/>
            <person name="Gargeya S."/>
            <person name="Fitzgerald M."/>
            <person name="Haas B."/>
            <person name="Abouelleil A."/>
            <person name="Alvarado L."/>
            <person name="Arachchi H.M."/>
            <person name="Berlin A.M."/>
            <person name="Chapman S.B."/>
            <person name="Goldberg J."/>
            <person name="Griggs A."/>
            <person name="Gujja S."/>
            <person name="Hansen M."/>
            <person name="Howarth C."/>
            <person name="Imamovic A."/>
            <person name="Larimer J."/>
            <person name="McCowen C."/>
            <person name="Montmayeur A."/>
            <person name="Murphy C."/>
            <person name="Neiman D."/>
            <person name="Pearson M."/>
            <person name="Priest M."/>
            <person name="Roberts A."/>
            <person name="Saif S."/>
            <person name="Shea T."/>
            <person name="Sisk P."/>
            <person name="Sykes S."/>
            <person name="Wortman J."/>
            <person name="Nusbaum C."/>
            <person name="Birren B."/>
        </authorList>
    </citation>
    <scope>NUCLEOTIDE SEQUENCE [LARGE SCALE GENOMIC DNA]</scope>
    <source>
        <strain evidence="11 12">YIT 11860</strain>
    </source>
</reference>
<dbReference type="GeneID" id="77849560"/>
<keyword evidence="6 10" id="KW-1133">Transmembrane helix</keyword>
<evidence type="ECO:0000256" key="2">
    <source>
        <dbReference type="ARBA" id="ARBA00010323"/>
    </source>
</evidence>
<evidence type="ECO:0000256" key="10">
    <source>
        <dbReference type="SAM" id="Phobius"/>
    </source>
</evidence>
<evidence type="ECO:0008006" key="13">
    <source>
        <dbReference type="Google" id="ProtNLM"/>
    </source>
</evidence>
<dbReference type="AlphaFoldDB" id="K0WXL7"/>
<feature type="transmembrane region" description="Helical" evidence="10">
    <location>
        <begin position="443"/>
        <end position="462"/>
    </location>
</feature>
<dbReference type="PATRIC" id="fig|742726.3.peg.2475"/>
<keyword evidence="4 9" id="KW-0808">Transferase</keyword>
<evidence type="ECO:0000256" key="4">
    <source>
        <dbReference type="ARBA" id="ARBA00022679"/>
    </source>
</evidence>
<feature type="transmembrane region" description="Helical" evidence="10">
    <location>
        <begin position="113"/>
        <end position="131"/>
    </location>
</feature>
<dbReference type="GO" id="GO:0005886">
    <property type="term" value="C:plasma membrane"/>
    <property type="evidence" value="ECO:0007669"/>
    <property type="project" value="UniProtKB-SubCell"/>
</dbReference>
<evidence type="ECO:0000256" key="3">
    <source>
        <dbReference type="ARBA" id="ARBA00022475"/>
    </source>
</evidence>
<dbReference type="eggNOG" id="COG1696">
    <property type="taxonomic scope" value="Bacteria"/>
</dbReference>
<keyword evidence="12" id="KW-1185">Reference proteome</keyword>
<dbReference type="InterPro" id="IPR004299">
    <property type="entry name" value="MBOAT_fam"/>
</dbReference>
<evidence type="ECO:0000313" key="11">
    <source>
        <dbReference type="EMBL" id="EJZ63011.1"/>
    </source>
</evidence>
<dbReference type="GO" id="GO:0016746">
    <property type="term" value="F:acyltransferase activity"/>
    <property type="evidence" value="ECO:0007669"/>
    <property type="project" value="UniProtKB-KW"/>
</dbReference>
<dbReference type="InterPro" id="IPR024194">
    <property type="entry name" value="Ac/AlaTfrase_AlgI/DltB"/>
</dbReference>
<evidence type="ECO:0000256" key="8">
    <source>
        <dbReference type="ARBA" id="ARBA00023315"/>
    </source>
</evidence>
<dbReference type="RefSeq" id="WP_008862755.1">
    <property type="nucleotide sequence ID" value="NZ_JH815205.1"/>
</dbReference>
<feature type="transmembrane region" description="Helical" evidence="10">
    <location>
        <begin position="474"/>
        <end position="494"/>
    </location>
</feature>
<evidence type="ECO:0000256" key="6">
    <source>
        <dbReference type="ARBA" id="ARBA00022989"/>
    </source>
</evidence>
<comment type="caution">
    <text evidence="11">The sequence shown here is derived from an EMBL/GenBank/DDBJ whole genome shotgun (WGS) entry which is preliminary data.</text>
</comment>
<keyword evidence="7 9" id="KW-0472">Membrane</keyword>
<feature type="transmembrane region" description="Helical" evidence="10">
    <location>
        <begin position="363"/>
        <end position="381"/>
    </location>
</feature>
<dbReference type="EMBL" id="ADLE01000015">
    <property type="protein sequence ID" value="EJZ63011.1"/>
    <property type="molecule type" value="Genomic_DNA"/>
</dbReference>
<dbReference type="PIRSF" id="PIRSF016636">
    <property type="entry name" value="AlgI_DltB"/>
    <property type="match status" value="1"/>
</dbReference>
<dbReference type="GO" id="GO:0042121">
    <property type="term" value="P:alginic acid biosynthetic process"/>
    <property type="evidence" value="ECO:0007669"/>
    <property type="project" value="InterPro"/>
</dbReference>
<protein>
    <recommendedName>
        <fullName evidence="13">MBOAT family protein</fullName>
    </recommendedName>
</protein>
<sequence length="509" mass="59365">MWIEWLNNIKTGAISFWESIDVSKVVDLFVYDGQNPLMFNTGLFLFLFVGFVWIYRLLARRDTLRIYFVILFSLYFYYKSSGLCFLLLLFVALSDYSLGRLLGWVSWKWMRRFFVLMSMAVNLGMLCYFKYTNLLLGTIADFTREPFEPLDIVLPIGISFFTFRSLSYIIDVYRRQMSPVTSLRDYVFYLSFFPPLAAGPVVRAKDFVPQIHRPLEITPMLLGEGLFLVMCGLIKKVVISDYISVNFVDRIFDNPMLYTGFENLMGVYGYTLQIYCDFSGYSDMAIGIALLMGYRFKINFDSPYKSGSITEFWRRWHISLSSWLRDYLYISLGGNRRGKIRTYFNLFITMVLGGLWHGASWLFVIWGAWHGVLLIVHKVYRRIFPVAKDDRPGIIRHFFHVLLTFHVVAAGWIFFRSPSLDVAGQILTQIFTNFRPEAIPSFVSGYAVIFVALVVGYLLHFAPHRWSQWLQRELSWSPLVVKAAILALVLFFVLQVRSSELVPFIYSQF</sequence>
<dbReference type="PANTHER" id="PTHR13285:SF23">
    <property type="entry name" value="TEICHOIC ACID D-ALANYLTRANSFERASE"/>
    <property type="match status" value="1"/>
</dbReference>
<keyword evidence="5 10" id="KW-0812">Transmembrane</keyword>
<feature type="transmembrane region" description="Helical" evidence="10">
    <location>
        <begin position="340"/>
        <end position="357"/>
    </location>
</feature>